<dbReference type="GO" id="GO:0016740">
    <property type="term" value="F:transferase activity"/>
    <property type="evidence" value="ECO:0007669"/>
    <property type="project" value="UniProtKB-KW"/>
</dbReference>
<feature type="active site" description="Charge relay system" evidence="7">
    <location>
        <position position="182"/>
    </location>
</feature>
<feature type="binding site" evidence="8">
    <location>
        <position position="114"/>
    </location>
    <ligand>
        <name>L-glutamine</name>
        <dbReference type="ChEBI" id="CHEBI:58359"/>
    </ligand>
</feature>
<reference evidence="9 10" key="1">
    <citation type="journal article" date="2015" name="Nature">
        <title>rRNA introns, odd ribosomes, and small enigmatic genomes across a large radiation of phyla.</title>
        <authorList>
            <person name="Brown C.T."/>
            <person name="Hug L.A."/>
            <person name="Thomas B.C."/>
            <person name="Sharon I."/>
            <person name="Castelle C.J."/>
            <person name="Singh A."/>
            <person name="Wilkins M.J."/>
            <person name="Williams K.H."/>
            <person name="Banfield J.F."/>
        </authorList>
    </citation>
    <scope>NUCLEOTIDE SEQUENCE [LARGE SCALE GENOMIC DNA]</scope>
</reference>
<dbReference type="GO" id="GO:0005829">
    <property type="term" value="C:cytosol"/>
    <property type="evidence" value="ECO:0007669"/>
    <property type="project" value="TreeGrafter"/>
</dbReference>
<keyword evidence="3" id="KW-0378">Hydrolase</keyword>
<dbReference type="PANTHER" id="PTHR31559">
    <property type="entry name" value="PYRIDOXAL 5'-PHOSPHATE SYNTHASE SUBUNIT SNO"/>
    <property type="match status" value="1"/>
</dbReference>
<dbReference type="GO" id="GO:0004359">
    <property type="term" value="F:glutaminase activity"/>
    <property type="evidence" value="ECO:0007669"/>
    <property type="project" value="UniProtKB-EC"/>
</dbReference>
<dbReference type="EC" id="3.5.1.2" evidence="2"/>
<sequence>MRKKKIRIGILAFQGGVAEHKEASLQALKNLKQDGEVVLIRSRKDIKNLDALILPGGESTVFYKLVLNAGIFQELKKIKNIFGTCAGAIFIAKNIKNKIKGQKSLEVMDMEVDRNAYGAQGESFEENIETKLGKINAVFIRAPKIKKVGKNVTILAGNKKNIIACEERGKGRNYLATCFHPELSTTKFHEYFIKNLVL</sequence>
<dbReference type="InterPro" id="IPR002161">
    <property type="entry name" value="PdxT/SNO"/>
</dbReference>
<proteinExistence type="inferred from homology"/>
<dbReference type="PROSITE" id="PS51130">
    <property type="entry name" value="PDXT_SNO_2"/>
    <property type="match status" value="1"/>
</dbReference>
<dbReference type="PATRIC" id="fig|1618445.3.peg.939"/>
<dbReference type="PANTHER" id="PTHR31559:SF0">
    <property type="entry name" value="PYRIDOXAL 5'-PHOSPHATE SYNTHASE SUBUNIT SNO1-RELATED"/>
    <property type="match status" value="1"/>
</dbReference>
<dbReference type="InterPro" id="IPR021196">
    <property type="entry name" value="PdxT/SNO_CS"/>
</dbReference>
<protein>
    <recommendedName>
        <fullName evidence="2">glutaminase</fullName>
        <ecNumber evidence="2">3.5.1.2</ecNumber>
    </recommendedName>
</protein>
<evidence type="ECO:0000256" key="2">
    <source>
        <dbReference type="ARBA" id="ARBA00012918"/>
    </source>
</evidence>
<evidence type="ECO:0000256" key="1">
    <source>
        <dbReference type="ARBA" id="ARBA00008345"/>
    </source>
</evidence>
<dbReference type="EMBL" id="LCOY01000036">
    <property type="protein sequence ID" value="KKU87163.1"/>
    <property type="molecule type" value="Genomic_DNA"/>
</dbReference>
<dbReference type="InterPro" id="IPR029062">
    <property type="entry name" value="Class_I_gatase-like"/>
</dbReference>
<dbReference type="SUPFAM" id="SSF52317">
    <property type="entry name" value="Class I glutamine amidotransferase-like"/>
    <property type="match status" value="1"/>
</dbReference>
<dbReference type="Pfam" id="PF01174">
    <property type="entry name" value="SNO"/>
    <property type="match status" value="1"/>
</dbReference>
<accession>A0A0G1WA09</accession>
<dbReference type="GO" id="GO:0016829">
    <property type="term" value="F:lyase activity"/>
    <property type="evidence" value="ECO:0007669"/>
    <property type="project" value="UniProtKB-KW"/>
</dbReference>
<dbReference type="PROSITE" id="PS01236">
    <property type="entry name" value="PDXT_SNO_1"/>
    <property type="match status" value="1"/>
</dbReference>
<evidence type="ECO:0000256" key="3">
    <source>
        <dbReference type="ARBA" id="ARBA00022801"/>
    </source>
</evidence>
<evidence type="ECO:0000256" key="5">
    <source>
        <dbReference type="ARBA" id="ARBA00023239"/>
    </source>
</evidence>
<keyword evidence="9" id="KW-0808">Transferase</keyword>
<comment type="catalytic activity">
    <reaction evidence="6">
        <text>L-glutamine + H2O = L-glutamate + NH4(+)</text>
        <dbReference type="Rhea" id="RHEA:15889"/>
        <dbReference type="ChEBI" id="CHEBI:15377"/>
        <dbReference type="ChEBI" id="CHEBI:28938"/>
        <dbReference type="ChEBI" id="CHEBI:29985"/>
        <dbReference type="ChEBI" id="CHEBI:58359"/>
        <dbReference type="EC" id="3.5.1.2"/>
    </reaction>
</comment>
<dbReference type="Proteomes" id="UP000034739">
    <property type="component" value="Unassembled WGS sequence"/>
</dbReference>
<organism evidence="9 10">
    <name type="scientific">Candidatus Gottesmanbacteria bacterium GW2011_GWA2_47_9</name>
    <dbReference type="NCBI Taxonomy" id="1618445"/>
    <lineage>
        <taxon>Bacteria</taxon>
        <taxon>Candidatus Gottesmaniibacteriota</taxon>
    </lineage>
</organism>
<evidence type="ECO:0000313" key="9">
    <source>
        <dbReference type="EMBL" id="KKU87163.1"/>
    </source>
</evidence>
<dbReference type="PIRSF" id="PIRSF005639">
    <property type="entry name" value="Glut_amidoT_SNO"/>
    <property type="match status" value="1"/>
</dbReference>
<dbReference type="NCBIfam" id="TIGR03800">
    <property type="entry name" value="PLP_synth_Pdx2"/>
    <property type="match status" value="1"/>
</dbReference>
<evidence type="ECO:0000256" key="7">
    <source>
        <dbReference type="PIRSR" id="PIRSR005639-1"/>
    </source>
</evidence>
<feature type="active site" description="Charge relay system" evidence="7">
    <location>
        <position position="180"/>
    </location>
</feature>
<dbReference type="GO" id="GO:0042823">
    <property type="term" value="P:pyridoxal phosphate biosynthetic process"/>
    <property type="evidence" value="ECO:0007669"/>
    <property type="project" value="InterPro"/>
</dbReference>
<evidence type="ECO:0000256" key="6">
    <source>
        <dbReference type="ARBA" id="ARBA00049534"/>
    </source>
</evidence>
<name>A0A0G1WA09_9BACT</name>
<dbReference type="AlphaFoldDB" id="A0A0G1WA09"/>
<gene>
    <name evidence="9" type="ORF">UY16_C0036G0005</name>
</gene>
<feature type="active site" description="Nucleophile" evidence="7">
    <location>
        <position position="85"/>
    </location>
</feature>
<evidence type="ECO:0000313" key="10">
    <source>
        <dbReference type="Proteomes" id="UP000034739"/>
    </source>
</evidence>
<dbReference type="PROSITE" id="PS51273">
    <property type="entry name" value="GATASE_TYPE_1"/>
    <property type="match status" value="1"/>
</dbReference>
<keyword evidence="4 9" id="KW-0315">Glutamine amidotransferase</keyword>
<keyword evidence="5" id="KW-0456">Lyase</keyword>
<feature type="binding site" evidence="8">
    <location>
        <begin position="140"/>
        <end position="141"/>
    </location>
    <ligand>
        <name>L-glutamine</name>
        <dbReference type="ChEBI" id="CHEBI:58359"/>
    </ligand>
</feature>
<dbReference type="Gene3D" id="3.40.50.880">
    <property type="match status" value="1"/>
</dbReference>
<feature type="binding site" evidence="8">
    <location>
        <begin position="57"/>
        <end position="59"/>
    </location>
    <ligand>
        <name>L-glutamine</name>
        <dbReference type="ChEBI" id="CHEBI:58359"/>
    </ligand>
</feature>
<dbReference type="GO" id="GO:1903600">
    <property type="term" value="C:glutaminase complex"/>
    <property type="evidence" value="ECO:0007669"/>
    <property type="project" value="TreeGrafter"/>
</dbReference>
<evidence type="ECO:0000256" key="8">
    <source>
        <dbReference type="PIRSR" id="PIRSR005639-2"/>
    </source>
</evidence>
<comment type="similarity">
    <text evidence="1">Belongs to the glutaminase PdxT/SNO family.</text>
</comment>
<dbReference type="GO" id="GO:0008614">
    <property type="term" value="P:pyridoxine metabolic process"/>
    <property type="evidence" value="ECO:0007669"/>
    <property type="project" value="TreeGrafter"/>
</dbReference>
<comment type="caution">
    <text evidence="9">The sequence shown here is derived from an EMBL/GenBank/DDBJ whole genome shotgun (WGS) entry which is preliminary data.</text>
</comment>
<evidence type="ECO:0000256" key="4">
    <source>
        <dbReference type="ARBA" id="ARBA00022962"/>
    </source>
</evidence>